<accession>A0AA37VD30</accession>
<evidence type="ECO:0000259" key="7">
    <source>
        <dbReference type="Pfam" id="PF06738"/>
    </source>
</evidence>
<evidence type="ECO:0000256" key="6">
    <source>
        <dbReference type="SAM" id="Phobius"/>
    </source>
</evidence>
<evidence type="ECO:0000313" key="10">
    <source>
        <dbReference type="Proteomes" id="UP001161325"/>
    </source>
</evidence>
<feature type="transmembrane region" description="Helical" evidence="6">
    <location>
        <begin position="199"/>
        <end position="215"/>
    </location>
</feature>
<protein>
    <submittedName>
        <fullName evidence="9">Membrane protein</fullName>
    </submittedName>
</protein>
<dbReference type="InterPro" id="IPR010619">
    <property type="entry name" value="ThrE-like_N"/>
</dbReference>
<feature type="transmembrane region" description="Helical" evidence="6">
    <location>
        <begin position="253"/>
        <end position="272"/>
    </location>
</feature>
<keyword evidence="3 6" id="KW-1133">Transmembrane helix</keyword>
<keyword evidence="10" id="KW-1185">Reference proteome</keyword>
<sequence>MAAPSDPLPDLPVASPHVAPAPFVERRRGEPDPRAVGFVLQLARALHVYGYSAPRLEDVLGAISDRLGLHGHGFFSTPTSIMAAFGPEERQRTHLLRVEPGEVNLGKLAELEHVAGEVATGRASPEEGMAAIVRIVAAPSAYGSALVTLAHGVLSGAVCQFLGGGWREIGVATLLGLGLGAFALLAGRHPRLGRVFESVAAFLVSASAIALARLVGPLSMFVTTLAGLIVLMPGLTLTTAISELATRNLASGTARISGAFMTLLGIVFGVALGTRLGAALFGAAASVPAPPLPGWAGIVALLLAPLASVAILRAAPRDAAWIVAAGVLGVVCGRLGAASLGVELGTFAGAFAVALASSAYERWQRRPSAVVLVPGILLLVPGSVGYRSLSSLMERQTIAGIETAFSMILTAVALVAGLLIAGVVAPEPKLRA</sequence>
<evidence type="ECO:0000313" key="9">
    <source>
        <dbReference type="EMBL" id="GLC28378.1"/>
    </source>
</evidence>
<dbReference type="PANTHER" id="PTHR31082">
    <property type="entry name" value="PHEROMONE-REGULATED MEMBRANE PROTEIN 10"/>
    <property type="match status" value="1"/>
</dbReference>
<dbReference type="InterPro" id="IPR024528">
    <property type="entry name" value="ThrE_2"/>
</dbReference>
<dbReference type="AlphaFoldDB" id="A0AA37VD30"/>
<dbReference type="EMBL" id="BRXS01000009">
    <property type="protein sequence ID" value="GLC28378.1"/>
    <property type="molecule type" value="Genomic_DNA"/>
</dbReference>
<dbReference type="GO" id="GO:0022857">
    <property type="term" value="F:transmembrane transporter activity"/>
    <property type="evidence" value="ECO:0007669"/>
    <property type="project" value="InterPro"/>
</dbReference>
<comment type="caution">
    <text evidence="9">The sequence shown here is derived from an EMBL/GenBank/DDBJ whole genome shotgun (WGS) entry which is preliminary data.</text>
</comment>
<name>A0AA37VD30_9BACT</name>
<dbReference type="Pfam" id="PF12821">
    <property type="entry name" value="ThrE_2"/>
    <property type="match status" value="1"/>
</dbReference>
<dbReference type="GO" id="GO:0016020">
    <property type="term" value="C:membrane"/>
    <property type="evidence" value="ECO:0007669"/>
    <property type="project" value="UniProtKB-SubCell"/>
</dbReference>
<feature type="transmembrane region" description="Helical" evidence="6">
    <location>
        <begin position="169"/>
        <end position="187"/>
    </location>
</feature>
<proteinExistence type="inferred from homology"/>
<organism evidence="9 10">
    <name type="scientific">Roseisolibacter agri</name>
    <dbReference type="NCBI Taxonomy" id="2014610"/>
    <lineage>
        <taxon>Bacteria</taxon>
        <taxon>Pseudomonadati</taxon>
        <taxon>Gemmatimonadota</taxon>
        <taxon>Gemmatimonadia</taxon>
        <taxon>Gemmatimonadales</taxon>
        <taxon>Gemmatimonadaceae</taxon>
        <taxon>Roseisolibacter</taxon>
    </lineage>
</organism>
<feature type="transmembrane region" description="Helical" evidence="6">
    <location>
        <begin position="367"/>
        <end position="384"/>
    </location>
</feature>
<feature type="transmembrane region" description="Helical" evidence="6">
    <location>
        <begin position="319"/>
        <end position="338"/>
    </location>
</feature>
<evidence type="ECO:0000256" key="4">
    <source>
        <dbReference type="ARBA" id="ARBA00023136"/>
    </source>
</evidence>
<reference evidence="9" key="1">
    <citation type="submission" date="2022-08" db="EMBL/GenBank/DDBJ databases">
        <title>Draft genome sequencing of Roseisolibacter agri AW1220.</title>
        <authorList>
            <person name="Tobiishi Y."/>
            <person name="Tonouchi A."/>
        </authorList>
    </citation>
    <scope>NUCLEOTIDE SEQUENCE</scope>
    <source>
        <strain evidence="9">AW1220</strain>
    </source>
</reference>
<evidence type="ECO:0000259" key="8">
    <source>
        <dbReference type="Pfam" id="PF12821"/>
    </source>
</evidence>
<dbReference type="Pfam" id="PF06738">
    <property type="entry name" value="ThrE"/>
    <property type="match status" value="1"/>
</dbReference>
<feature type="domain" description="Threonine/serine exporter-like N-terminal" evidence="7">
    <location>
        <begin position="38"/>
        <end position="276"/>
    </location>
</feature>
<feature type="domain" description="Threonine/Serine exporter ThrE" evidence="8">
    <location>
        <begin position="302"/>
        <end position="423"/>
    </location>
</feature>
<evidence type="ECO:0000256" key="1">
    <source>
        <dbReference type="ARBA" id="ARBA00004141"/>
    </source>
</evidence>
<dbReference type="Proteomes" id="UP001161325">
    <property type="component" value="Unassembled WGS sequence"/>
</dbReference>
<dbReference type="InterPro" id="IPR051361">
    <property type="entry name" value="ThrE/Ser_Exporter"/>
</dbReference>
<comment type="subcellular location">
    <subcellularLocation>
        <location evidence="1">Membrane</location>
        <topology evidence="1">Multi-pass membrane protein</topology>
    </subcellularLocation>
</comment>
<evidence type="ECO:0000256" key="2">
    <source>
        <dbReference type="ARBA" id="ARBA00022692"/>
    </source>
</evidence>
<keyword evidence="4 6" id="KW-0472">Membrane</keyword>
<dbReference type="PANTHER" id="PTHR31082:SF4">
    <property type="entry name" value="PHEROMONE-REGULATED MEMBRANE PROTEIN 10"/>
    <property type="match status" value="1"/>
</dbReference>
<gene>
    <name evidence="9" type="ORF">rosag_48910</name>
</gene>
<comment type="similarity">
    <text evidence="5">Belongs to the ThrE exporter (TC 2.A.79) family.</text>
</comment>
<feature type="transmembrane region" description="Helical" evidence="6">
    <location>
        <begin position="141"/>
        <end position="163"/>
    </location>
</feature>
<feature type="transmembrane region" description="Helical" evidence="6">
    <location>
        <begin position="344"/>
        <end position="360"/>
    </location>
</feature>
<evidence type="ECO:0000256" key="3">
    <source>
        <dbReference type="ARBA" id="ARBA00022989"/>
    </source>
</evidence>
<feature type="transmembrane region" description="Helical" evidence="6">
    <location>
        <begin position="404"/>
        <end position="425"/>
    </location>
</feature>
<feature type="transmembrane region" description="Helical" evidence="6">
    <location>
        <begin position="292"/>
        <end position="312"/>
    </location>
</feature>
<dbReference type="RefSeq" id="WP_284352773.1">
    <property type="nucleotide sequence ID" value="NZ_BRXS01000009.1"/>
</dbReference>
<evidence type="ECO:0000256" key="5">
    <source>
        <dbReference type="ARBA" id="ARBA00034125"/>
    </source>
</evidence>
<keyword evidence="2 6" id="KW-0812">Transmembrane</keyword>
<feature type="transmembrane region" description="Helical" evidence="6">
    <location>
        <begin position="221"/>
        <end position="241"/>
    </location>
</feature>